<evidence type="ECO:0000313" key="3">
    <source>
        <dbReference type="Proteomes" id="UP000190539"/>
    </source>
</evidence>
<keyword evidence="3" id="KW-1185">Reference proteome</keyword>
<dbReference type="RefSeq" id="WP_077963952.1">
    <property type="nucleotide sequence ID" value="NZ_CP045178.1"/>
</dbReference>
<dbReference type="AlphaFoldDB" id="A0A1V4AFA2"/>
<evidence type="ECO:0000313" key="2">
    <source>
        <dbReference type="EMBL" id="OON82729.1"/>
    </source>
</evidence>
<gene>
    <name evidence="2" type="ORF">B1H18_01430</name>
</gene>
<organism evidence="2 3">
    <name type="scientific">Streptomyces tsukubensis</name>
    <dbReference type="NCBI Taxonomy" id="83656"/>
    <lineage>
        <taxon>Bacteria</taxon>
        <taxon>Bacillati</taxon>
        <taxon>Actinomycetota</taxon>
        <taxon>Actinomycetes</taxon>
        <taxon>Kitasatosporales</taxon>
        <taxon>Streptomycetaceae</taxon>
        <taxon>Streptomyces</taxon>
    </lineage>
</organism>
<evidence type="ECO:0000256" key="1">
    <source>
        <dbReference type="SAM" id="MobiDB-lite"/>
    </source>
</evidence>
<dbReference type="EMBL" id="MVFC01000001">
    <property type="protein sequence ID" value="OON82729.1"/>
    <property type="molecule type" value="Genomic_DNA"/>
</dbReference>
<sequence length="108" mass="11268">MNKTCQRHGIIEVPDTATGGAGDGAPRLLDHCVRVRGKARGTVVVLEKQVDVGRDTNPRASGGSASAQAEETPRVRAGRAAPYRRSEGRTRSQPQAGPTVGLSPVARG</sequence>
<accession>A0A1V4AFA2</accession>
<proteinExistence type="predicted"/>
<feature type="region of interest" description="Disordered" evidence="1">
    <location>
        <begin position="1"/>
        <end position="25"/>
    </location>
</feature>
<protein>
    <submittedName>
        <fullName evidence="2">Uncharacterized protein</fullName>
    </submittedName>
</protein>
<reference evidence="2 3" key="1">
    <citation type="submission" date="2017-02" db="EMBL/GenBank/DDBJ databases">
        <title>Draft Genome Sequence of Streptomyces tsukubaensis F601, a Producer of the immunosuppressant tacrolimus FK506.</title>
        <authorList>
            <person name="Zong G."/>
            <person name="Zhong C."/>
            <person name="Fu J."/>
            <person name="Qin R."/>
            <person name="Cao G."/>
        </authorList>
    </citation>
    <scope>NUCLEOTIDE SEQUENCE [LARGE SCALE GENOMIC DNA]</scope>
    <source>
        <strain evidence="2 3">F601</strain>
    </source>
</reference>
<comment type="caution">
    <text evidence="2">The sequence shown here is derived from an EMBL/GenBank/DDBJ whole genome shotgun (WGS) entry which is preliminary data.</text>
</comment>
<dbReference type="Proteomes" id="UP000190539">
    <property type="component" value="Unassembled WGS sequence"/>
</dbReference>
<dbReference type="STRING" id="83656.B1H18_01430"/>
<feature type="region of interest" description="Disordered" evidence="1">
    <location>
        <begin position="50"/>
        <end position="108"/>
    </location>
</feature>
<name>A0A1V4AFA2_9ACTN</name>